<dbReference type="PROSITE" id="PS51257">
    <property type="entry name" value="PROKAR_LIPOPROTEIN"/>
    <property type="match status" value="1"/>
</dbReference>
<evidence type="ECO:0000313" key="3">
    <source>
        <dbReference type="EMBL" id="TRX41403.1"/>
    </source>
</evidence>
<keyword evidence="1" id="KW-0732">Signal</keyword>
<dbReference type="OrthoDB" id="5382295at2"/>
<dbReference type="Pfam" id="PF19780">
    <property type="entry name" value="DUF6265"/>
    <property type="match status" value="1"/>
</dbReference>
<dbReference type="Proteomes" id="UP000316371">
    <property type="component" value="Unassembled WGS sequence"/>
</dbReference>
<comment type="caution">
    <text evidence="3">The sequence shown here is derived from an EMBL/GenBank/DDBJ whole genome shotgun (WGS) entry which is preliminary data.</text>
</comment>
<keyword evidence="4" id="KW-1185">Reference proteome</keyword>
<organism evidence="3 4">
    <name type="scientific">Flavobacterium restrictum</name>
    <dbReference type="NCBI Taxonomy" id="2594428"/>
    <lineage>
        <taxon>Bacteria</taxon>
        <taxon>Pseudomonadati</taxon>
        <taxon>Bacteroidota</taxon>
        <taxon>Flavobacteriia</taxon>
        <taxon>Flavobacteriales</taxon>
        <taxon>Flavobacteriaceae</taxon>
        <taxon>Flavobacterium</taxon>
    </lineage>
</organism>
<name>A0A553E999_9FLAO</name>
<reference evidence="3 4" key="1">
    <citation type="submission" date="2019-07" db="EMBL/GenBank/DDBJ databases">
        <title>Novel species of Flavobacterium.</title>
        <authorList>
            <person name="Liu Q."/>
            <person name="Xin Y.-H."/>
        </authorList>
    </citation>
    <scope>NUCLEOTIDE SEQUENCE [LARGE SCALE GENOMIC DNA]</scope>
    <source>
        <strain evidence="3 4">LB1R34</strain>
    </source>
</reference>
<feature type="chain" id="PRO_5022189875" description="DUF6265 domain-containing protein" evidence="1">
    <location>
        <begin position="23"/>
        <end position="159"/>
    </location>
</feature>
<gene>
    <name evidence="3" type="ORF">FNW21_04705</name>
</gene>
<evidence type="ECO:0000259" key="2">
    <source>
        <dbReference type="Pfam" id="PF19780"/>
    </source>
</evidence>
<protein>
    <recommendedName>
        <fullName evidence="2">DUF6265 domain-containing protein</fullName>
    </recommendedName>
</protein>
<feature type="signal peptide" evidence="1">
    <location>
        <begin position="1"/>
        <end position="22"/>
    </location>
</feature>
<dbReference type="RefSeq" id="WP_144255590.1">
    <property type="nucleotide sequence ID" value="NZ_VJZT01000003.1"/>
</dbReference>
<evidence type="ECO:0000256" key="1">
    <source>
        <dbReference type="SAM" id="SignalP"/>
    </source>
</evidence>
<proteinExistence type="predicted"/>
<dbReference type="AlphaFoldDB" id="A0A553E999"/>
<dbReference type="EMBL" id="VJZT01000003">
    <property type="protein sequence ID" value="TRX41403.1"/>
    <property type="molecule type" value="Genomic_DNA"/>
</dbReference>
<dbReference type="InterPro" id="IPR046232">
    <property type="entry name" value="DUF6265"/>
</dbReference>
<evidence type="ECO:0000313" key="4">
    <source>
        <dbReference type="Proteomes" id="UP000316371"/>
    </source>
</evidence>
<sequence length="159" mass="17920">MFQKSILILLLLAFVSCKNSEASKNEKIKSAQWLLGKWESKTDDGILEETWNKANDSTFLATSYFIKGKDTLHFESIQLQQNGEQLLYNATIKGQNEDKAIAFLLTSETEKELVFENSKNDYPKKISYSPISKTSLKLVISGIQDGKPNSETIAMSKTE</sequence>
<feature type="domain" description="DUF6265" evidence="2">
    <location>
        <begin position="32"/>
        <end position="141"/>
    </location>
</feature>
<accession>A0A553E999</accession>